<dbReference type="InterPro" id="IPR047803">
    <property type="entry name" value="DCD1A/B-like"/>
</dbReference>
<evidence type="ECO:0000256" key="1">
    <source>
        <dbReference type="SAM" id="Phobius"/>
    </source>
</evidence>
<feature type="domain" description="Peptidase C45 hydrolase" evidence="2">
    <location>
        <begin position="197"/>
        <end position="425"/>
    </location>
</feature>
<sequence length="573" mass="65612">MWPKNRITRNVLKTFGIFLLIAGILFGLFLWRIRVPAPKLESNKTTGSYKRMKVAEDHYTVGNCWLKKNKQGIWEMYLEGKPYERGLIYGILAKELMEKQEVHFVNQIKEMIPSSVFLQVLKGFVGWFNRDIYKYIPQENQQEIYGVSQSFSEQFNYIGPKYYRILNYHAAHDIGHALTDLNMVGCTSFAVNNALTKDSTLLIARNFDFYMGDAFAEDKLIVFMNPDKGYKFASYAWAGLTGVVSGMNEKGITVTLNASKSDIPFAAKEPISILAREILQYAGTIEEARKIAQRSETFVSESLLIGSAADDNAAIIEKSPQKMDVFESGKDYLVCANHYQGKSFVADSVNINNIKDTDSKSRFDRMNELMNRSYPLDVDKAAAILRDQKGVNDKFVGYGNSKTLNQLIAHHGILFKPEKREMWISTPPYQLGEFIHYNLNDVFLRNGTFQPVDSLKIRSDPFLASNDYKKFEAFKVTKQKISKYVMLGVPFELSREEEVAFVANNPESYLTYLFLGDYFKKSKNSKKAISYYREALKHDVASLKERNLIKDKIAESQKVSFLIFSYKPDSNDH</sequence>
<dbReference type="AlphaFoldDB" id="A0A9X1QEN9"/>
<keyword evidence="1" id="KW-1133">Transmembrane helix</keyword>
<proteinExistence type="predicted"/>
<dbReference type="EMBL" id="JAKFFV010000012">
    <property type="protein sequence ID" value="MCF2500503.1"/>
    <property type="molecule type" value="Genomic_DNA"/>
</dbReference>
<comment type="caution">
    <text evidence="3">The sequence shown here is derived from an EMBL/GenBank/DDBJ whole genome shotgun (WGS) entry which is preliminary data.</text>
</comment>
<dbReference type="InterPro" id="IPR047794">
    <property type="entry name" value="C45_proenzyme-like"/>
</dbReference>
<dbReference type="PANTHER" id="PTHR35190">
    <property type="entry name" value="PROTEIN DCD1B"/>
    <property type="match status" value="1"/>
</dbReference>
<name>A0A9X1QEN9_9BACT</name>
<accession>A0A9X1QEN9</accession>
<keyword evidence="1" id="KW-0472">Membrane</keyword>
<evidence type="ECO:0000313" key="4">
    <source>
        <dbReference type="Proteomes" id="UP001139411"/>
    </source>
</evidence>
<dbReference type="RefSeq" id="WP_235178852.1">
    <property type="nucleotide sequence ID" value="NZ_JAKFFV010000012.1"/>
</dbReference>
<evidence type="ECO:0000259" key="2">
    <source>
        <dbReference type="Pfam" id="PF03417"/>
    </source>
</evidence>
<organism evidence="3 4">
    <name type="scientific">Dyadobacter chenhuakuii</name>
    <dbReference type="NCBI Taxonomy" id="2909339"/>
    <lineage>
        <taxon>Bacteria</taxon>
        <taxon>Pseudomonadati</taxon>
        <taxon>Bacteroidota</taxon>
        <taxon>Cytophagia</taxon>
        <taxon>Cytophagales</taxon>
        <taxon>Spirosomataceae</taxon>
        <taxon>Dyadobacter</taxon>
    </lineage>
</organism>
<feature type="transmembrane region" description="Helical" evidence="1">
    <location>
        <begin position="12"/>
        <end position="31"/>
    </location>
</feature>
<evidence type="ECO:0000313" key="3">
    <source>
        <dbReference type="EMBL" id="MCF2500503.1"/>
    </source>
</evidence>
<dbReference type="InterPro" id="IPR005079">
    <property type="entry name" value="Peptidase_C45_hydrolase"/>
</dbReference>
<gene>
    <name evidence="3" type="ORF">L0661_19445</name>
</gene>
<dbReference type="InterPro" id="IPR029055">
    <property type="entry name" value="Ntn_hydrolases_N"/>
</dbReference>
<keyword evidence="1" id="KW-0812">Transmembrane</keyword>
<dbReference type="Proteomes" id="UP001139411">
    <property type="component" value="Unassembled WGS sequence"/>
</dbReference>
<dbReference type="Pfam" id="PF03417">
    <property type="entry name" value="AAT"/>
    <property type="match status" value="1"/>
</dbReference>
<reference evidence="3" key="1">
    <citation type="submission" date="2022-01" db="EMBL/GenBank/DDBJ databases">
        <title>Novel species in genus Dyadobacter.</title>
        <authorList>
            <person name="Ma C."/>
        </authorList>
    </citation>
    <scope>NUCLEOTIDE SEQUENCE</scope>
    <source>
        <strain evidence="3">CY357</strain>
    </source>
</reference>
<dbReference type="PANTHER" id="PTHR35190:SF2">
    <property type="entry name" value="PROTEIN DCD1B"/>
    <property type="match status" value="1"/>
</dbReference>
<protein>
    <submittedName>
        <fullName evidence="3">C45 family peptidase</fullName>
    </submittedName>
</protein>
<dbReference type="Gene3D" id="3.60.60.10">
    <property type="entry name" value="Penicillin V Acylase, Chain A"/>
    <property type="match status" value="1"/>
</dbReference>
<dbReference type="NCBIfam" id="NF040521">
    <property type="entry name" value="C45_proenzyme"/>
    <property type="match status" value="1"/>
</dbReference>
<dbReference type="SUPFAM" id="SSF56235">
    <property type="entry name" value="N-terminal nucleophile aminohydrolases (Ntn hydrolases)"/>
    <property type="match status" value="1"/>
</dbReference>